<dbReference type="PANTHER" id="PTHR32089:SF112">
    <property type="entry name" value="LYSOZYME-LIKE PROTEIN-RELATED"/>
    <property type="match status" value="1"/>
</dbReference>
<feature type="domain" description="PAS" evidence="5">
    <location>
        <begin position="25"/>
        <end position="72"/>
    </location>
</feature>
<evidence type="ECO:0000259" key="4">
    <source>
        <dbReference type="PROSITE" id="PS50111"/>
    </source>
</evidence>
<dbReference type="PRINTS" id="PR00260">
    <property type="entry name" value="CHEMTRNSDUCR"/>
</dbReference>
<dbReference type="SUPFAM" id="SSF58104">
    <property type="entry name" value="Methyl-accepting chemotaxis protein (MCP) signaling domain"/>
    <property type="match status" value="1"/>
</dbReference>
<gene>
    <name evidence="8" type="ORF">C5Y93_05340</name>
    <name evidence="7" type="ORF">C5Y98_12535</name>
</gene>
<comment type="similarity">
    <text evidence="2">Belongs to the methyl-accepting chemotaxis (MCP) protein family.</text>
</comment>
<evidence type="ECO:0000313" key="9">
    <source>
        <dbReference type="Proteomes" id="UP000237819"/>
    </source>
</evidence>
<dbReference type="InterPro" id="IPR001610">
    <property type="entry name" value="PAC"/>
</dbReference>
<dbReference type="Gene3D" id="3.30.450.20">
    <property type="entry name" value="PAS domain"/>
    <property type="match status" value="2"/>
</dbReference>
<evidence type="ECO:0000256" key="3">
    <source>
        <dbReference type="PROSITE-ProRule" id="PRU00284"/>
    </source>
</evidence>
<dbReference type="GO" id="GO:0004888">
    <property type="term" value="F:transmembrane signaling receptor activity"/>
    <property type="evidence" value="ECO:0007669"/>
    <property type="project" value="InterPro"/>
</dbReference>
<protein>
    <submittedName>
        <fullName evidence="7">Histidine kinase</fullName>
    </submittedName>
</protein>
<dbReference type="SMART" id="SM00086">
    <property type="entry name" value="PAC"/>
    <property type="match status" value="1"/>
</dbReference>
<dbReference type="EMBL" id="PUIB01000013">
    <property type="protein sequence ID" value="PQO36518.1"/>
    <property type="molecule type" value="Genomic_DNA"/>
</dbReference>
<evidence type="ECO:0000259" key="5">
    <source>
        <dbReference type="PROSITE" id="PS50112"/>
    </source>
</evidence>
<sequence length="452" mass="49388">MLGMIASRWFSSSRLETETTQSSTELEQLRGLVTALNRSTAVIEFSLDGTIQSANENFLQTLGYSLAEIQGKHHRIFVDADYAQSPAYVEFWEKLRRGQLHSGQYKRIGKGGREVFIQASYNPVFDQSGKPIKVVKFATDVTELVHVQQKATQSLNMLENLPINIMFADRDLTIRYINRSSRTTLEKVQHLLPIPVDRILGANIDQFHKDPSHQRKLLADPRNLPVKAHFPLGPEMIDLMVHPIFDADQNYVGAMASWNIVTEQTALRSQAVQLGQVGQTVASNVNDMAAAMREASVNVNRTANLAAGAEKQVLATGDSIQQLTDSSSQIEDVIDLIRELADQTNLLALNATIEAARAGEAGRSFAVVAGEVKSLASETAKATHTIAERVSGIRANIESVVTATHEISSSVAEVSQNSNAVAAAIEEQTTIISGMKTTAEDLVQLSGQLQKL</sequence>
<dbReference type="CDD" id="cd00130">
    <property type="entry name" value="PAS"/>
    <property type="match status" value="1"/>
</dbReference>
<dbReference type="PROSITE" id="PS50113">
    <property type="entry name" value="PAC"/>
    <property type="match status" value="1"/>
</dbReference>
<evidence type="ECO:0000313" key="8">
    <source>
        <dbReference type="EMBL" id="PQO47467.1"/>
    </source>
</evidence>
<proteinExistence type="inferred from homology"/>
<dbReference type="Proteomes" id="UP000239388">
    <property type="component" value="Unassembled WGS sequence"/>
</dbReference>
<feature type="domain" description="Methyl-accepting transducer" evidence="4">
    <location>
        <begin position="279"/>
        <end position="452"/>
    </location>
</feature>
<dbReference type="NCBIfam" id="TIGR00229">
    <property type="entry name" value="sensory_box"/>
    <property type="match status" value="1"/>
</dbReference>
<organism evidence="7 10">
    <name type="scientific">Blastopirellula marina</name>
    <dbReference type="NCBI Taxonomy" id="124"/>
    <lineage>
        <taxon>Bacteria</taxon>
        <taxon>Pseudomonadati</taxon>
        <taxon>Planctomycetota</taxon>
        <taxon>Planctomycetia</taxon>
        <taxon>Pirellulales</taxon>
        <taxon>Pirellulaceae</taxon>
        <taxon>Blastopirellula</taxon>
    </lineage>
</organism>
<dbReference type="InterPro" id="IPR004090">
    <property type="entry name" value="Chemotax_Me-accpt_rcpt"/>
</dbReference>
<dbReference type="Gene3D" id="1.10.287.950">
    <property type="entry name" value="Methyl-accepting chemotaxis protein"/>
    <property type="match status" value="1"/>
</dbReference>
<dbReference type="Pfam" id="PF08447">
    <property type="entry name" value="PAS_3"/>
    <property type="match status" value="1"/>
</dbReference>
<dbReference type="AlphaFoldDB" id="A0A2S8FWG9"/>
<feature type="domain" description="PAC" evidence="6">
    <location>
        <begin position="101"/>
        <end position="153"/>
    </location>
</feature>
<dbReference type="PROSITE" id="PS50112">
    <property type="entry name" value="PAS"/>
    <property type="match status" value="1"/>
</dbReference>
<accession>A0A2S8FWG9</accession>
<keyword evidence="1 3" id="KW-0807">Transducer</keyword>
<evidence type="ECO:0000256" key="2">
    <source>
        <dbReference type="ARBA" id="ARBA00029447"/>
    </source>
</evidence>
<evidence type="ECO:0000256" key="1">
    <source>
        <dbReference type="ARBA" id="ARBA00023224"/>
    </source>
</evidence>
<dbReference type="InterPro" id="IPR004089">
    <property type="entry name" value="MCPsignal_dom"/>
</dbReference>
<keyword evidence="7" id="KW-0808">Transferase</keyword>
<dbReference type="EMBL" id="PUHZ01000005">
    <property type="protein sequence ID" value="PQO47467.1"/>
    <property type="molecule type" value="Genomic_DNA"/>
</dbReference>
<dbReference type="Pfam" id="PF00015">
    <property type="entry name" value="MCPsignal"/>
    <property type="match status" value="1"/>
</dbReference>
<dbReference type="Proteomes" id="UP000237819">
    <property type="component" value="Unassembled WGS sequence"/>
</dbReference>
<dbReference type="InterPro" id="IPR000700">
    <property type="entry name" value="PAS-assoc_C"/>
</dbReference>
<dbReference type="SUPFAM" id="SSF55785">
    <property type="entry name" value="PYP-like sensor domain (PAS domain)"/>
    <property type="match status" value="2"/>
</dbReference>
<keyword evidence="7" id="KW-0418">Kinase</keyword>
<dbReference type="InterPro" id="IPR013655">
    <property type="entry name" value="PAS_fold_3"/>
</dbReference>
<reference evidence="9 10" key="1">
    <citation type="submission" date="2018-02" db="EMBL/GenBank/DDBJ databases">
        <title>Comparative genomes isolates from brazilian mangrove.</title>
        <authorList>
            <person name="Araujo J.E."/>
            <person name="Taketani R.G."/>
            <person name="Silva M.C.P."/>
            <person name="Loureco M.V."/>
            <person name="Andreote F.D."/>
        </authorList>
    </citation>
    <scope>NUCLEOTIDE SEQUENCE [LARGE SCALE GENOMIC DNA]</scope>
    <source>
        <strain evidence="7 10">NAP PRIS-MGV</strain>
        <strain evidence="8 9">Nap-Phe MGV</strain>
    </source>
</reference>
<dbReference type="SMART" id="SM00091">
    <property type="entry name" value="PAS"/>
    <property type="match status" value="2"/>
</dbReference>
<dbReference type="InterPro" id="IPR035965">
    <property type="entry name" value="PAS-like_dom_sf"/>
</dbReference>
<evidence type="ECO:0000313" key="10">
    <source>
        <dbReference type="Proteomes" id="UP000239388"/>
    </source>
</evidence>
<dbReference type="GO" id="GO:0016020">
    <property type="term" value="C:membrane"/>
    <property type="evidence" value="ECO:0007669"/>
    <property type="project" value="InterPro"/>
</dbReference>
<evidence type="ECO:0000259" key="6">
    <source>
        <dbReference type="PROSITE" id="PS50113"/>
    </source>
</evidence>
<dbReference type="SMART" id="SM00283">
    <property type="entry name" value="MA"/>
    <property type="match status" value="1"/>
</dbReference>
<dbReference type="InterPro" id="IPR000014">
    <property type="entry name" value="PAS"/>
</dbReference>
<dbReference type="GO" id="GO:0016301">
    <property type="term" value="F:kinase activity"/>
    <property type="evidence" value="ECO:0007669"/>
    <property type="project" value="UniProtKB-KW"/>
</dbReference>
<dbReference type="GO" id="GO:0007165">
    <property type="term" value="P:signal transduction"/>
    <property type="evidence" value="ECO:0007669"/>
    <property type="project" value="UniProtKB-KW"/>
</dbReference>
<name>A0A2S8FWG9_9BACT</name>
<dbReference type="PROSITE" id="PS50111">
    <property type="entry name" value="CHEMOTAXIS_TRANSDUC_2"/>
    <property type="match status" value="1"/>
</dbReference>
<dbReference type="PANTHER" id="PTHR32089">
    <property type="entry name" value="METHYL-ACCEPTING CHEMOTAXIS PROTEIN MCPB"/>
    <property type="match status" value="1"/>
</dbReference>
<comment type="caution">
    <text evidence="7">The sequence shown here is derived from an EMBL/GenBank/DDBJ whole genome shotgun (WGS) entry which is preliminary data.</text>
</comment>
<evidence type="ECO:0000313" key="7">
    <source>
        <dbReference type="EMBL" id="PQO36518.1"/>
    </source>
</evidence>
<dbReference type="GO" id="GO:0006935">
    <property type="term" value="P:chemotaxis"/>
    <property type="evidence" value="ECO:0007669"/>
    <property type="project" value="InterPro"/>
</dbReference>